<dbReference type="Pfam" id="PF23265">
    <property type="entry name" value="Ig-like_KY"/>
    <property type="match status" value="1"/>
</dbReference>
<name>A0A0B7B7M2_9EUPU</name>
<sequence>MAAGDVQIPKMTDGYLGPQAKFEAYGLSLVSHGEPVISMQDDQREVEIILGTQPGTRVTVKLISYERKKECNEYCLLRALGSNFLFLIRPPLPGFYKFQIYALPKDEAGPQMLGVYNYLIYCPGNFGSNPFPKQYPPWKDGCYLEEPIDLPRGIRDPSVKFKVCIPKAKEVQVKVGDVWNPLQLIEPGVFEGFVDFSINYAPGSTAKLNVKFTGSNFSTLLEYPL</sequence>
<dbReference type="InterPro" id="IPR053041">
    <property type="entry name" value="Transglut-like_Superfamily_Mod"/>
</dbReference>
<dbReference type="EMBL" id="HACG01041246">
    <property type="protein sequence ID" value="CEK88111.1"/>
    <property type="molecule type" value="Transcribed_RNA"/>
</dbReference>
<dbReference type="PANTHER" id="PTHR47020:SF1">
    <property type="entry name" value="HILLARIN"/>
    <property type="match status" value="1"/>
</dbReference>
<feature type="domain" description="KY-like immunoglobulin-like" evidence="1">
    <location>
        <begin position="20"/>
        <end position="124"/>
    </location>
</feature>
<evidence type="ECO:0000313" key="4">
    <source>
        <dbReference type="EMBL" id="CEK88111.1"/>
    </source>
</evidence>
<organism evidence="2">
    <name type="scientific">Arion vulgaris</name>
    <dbReference type="NCBI Taxonomy" id="1028688"/>
    <lineage>
        <taxon>Eukaryota</taxon>
        <taxon>Metazoa</taxon>
        <taxon>Spiralia</taxon>
        <taxon>Lophotrochozoa</taxon>
        <taxon>Mollusca</taxon>
        <taxon>Gastropoda</taxon>
        <taxon>Heterobranchia</taxon>
        <taxon>Euthyneura</taxon>
        <taxon>Panpulmonata</taxon>
        <taxon>Eupulmonata</taxon>
        <taxon>Stylommatophora</taxon>
        <taxon>Helicina</taxon>
        <taxon>Arionoidea</taxon>
        <taxon>Arionidae</taxon>
        <taxon>Arion</taxon>
    </lineage>
</organism>
<dbReference type="PANTHER" id="PTHR47020">
    <property type="entry name" value="HILLARIN"/>
    <property type="match status" value="1"/>
</dbReference>
<dbReference type="EMBL" id="HACG01041241">
    <property type="protein sequence ID" value="CEK88106.1"/>
    <property type="molecule type" value="Transcribed_RNA"/>
</dbReference>
<reference evidence="2" key="1">
    <citation type="submission" date="2014-12" db="EMBL/GenBank/DDBJ databases">
        <title>Insight into the proteome of Arion vulgaris.</title>
        <authorList>
            <person name="Aradska J."/>
            <person name="Bulat T."/>
            <person name="Smidak R."/>
            <person name="Sarate P."/>
            <person name="Gangsoo J."/>
            <person name="Sialana F."/>
            <person name="Bilban M."/>
            <person name="Lubec G."/>
        </authorList>
    </citation>
    <scope>NUCLEOTIDE SEQUENCE</scope>
    <source>
        <tissue evidence="2">Skin</tissue>
    </source>
</reference>
<evidence type="ECO:0000313" key="3">
    <source>
        <dbReference type="EMBL" id="CEK88106.1"/>
    </source>
</evidence>
<dbReference type="AlphaFoldDB" id="A0A0B7B7M2"/>
<proteinExistence type="predicted"/>
<accession>A0A0B7B7M2</accession>
<dbReference type="EMBL" id="HACG01041240">
    <property type="protein sequence ID" value="CEK88105.1"/>
    <property type="molecule type" value="Transcribed_RNA"/>
</dbReference>
<protein>
    <recommendedName>
        <fullName evidence="1">KY-like immunoglobulin-like domain-containing protein</fullName>
    </recommendedName>
</protein>
<gene>
    <name evidence="2" type="primary">ORF163223</name>
    <name evidence="3" type="synonym">ORF163228</name>
    <name evidence="4" type="synonym">ORF163252</name>
</gene>
<dbReference type="InterPro" id="IPR056564">
    <property type="entry name" value="Ig-like_KY"/>
</dbReference>
<evidence type="ECO:0000259" key="1">
    <source>
        <dbReference type="Pfam" id="PF23265"/>
    </source>
</evidence>
<evidence type="ECO:0000313" key="2">
    <source>
        <dbReference type="EMBL" id="CEK88105.1"/>
    </source>
</evidence>